<dbReference type="EMBL" id="CAJNOT010002886">
    <property type="protein sequence ID" value="CAF1350130.1"/>
    <property type="molecule type" value="Genomic_DNA"/>
</dbReference>
<reference evidence="2" key="1">
    <citation type="submission" date="2021-02" db="EMBL/GenBank/DDBJ databases">
        <authorList>
            <person name="Nowell W R."/>
        </authorList>
    </citation>
    <scope>NUCLEOTIDE SEQUENCE</scope>
</reference>
<organism evidence="2 4">
    <name type="scientific">Rotaria sordida</name>
    <dbReference type="NCBI Taxonomy" id="392033"/>
    <lineage>
        <taxon>Eukaryota</taxon>
        <taxon>Metazoa</taxon>
        <taxon>Spiralia</taxon>
        <taxon>Gnathifera</taxon>
        <taxon>Rotifera</taxon>
        <taxon>Eurotatoria</taxon>
        <taxon>Bdelloidea</taxon>
        <taxon>Philodinida</taxon>
        <taxon>Philodinidae</taxon>
        <taxon>Rotaria</taxon>
    </lineage>
</organism>
<protein>
    <submittedName>
        <fullName evidence="2">Uncharacterized protein</fullName>
    </submittedName>
</protein>
<feature type="compositionally biased region" description="Basic and acidic residues" evidence="1">
    <location>
        <begin position="1"/>
        <end position="13"/>
    </location>
</feature>
<comment type="caution">
    <text evidence="2">The sequence shown here is derived from an EMBL/GenBank/DDBJ whole genome shotgun (WGS) entry which is preliminary data.</text>
</comment>
<evidence type="ECO:0000313" key="3">
    <source>
        <dbReference type="EMBL" id="CAF4098427.1"/>
    </source>
</evidence>
<evidence type="ECO:0000313" key="4">
    <source>
        <dbReference type="Proteomes" id="UP000663864"/>
    </source>
</evidence>
<feature type="compositionally biased region" description="Polar residues" evidence="1">
    <location>
        <begin position="14"/>
        <end position="28"/>
    </location>
</feature>
<gene>
    <name evidence="3" type="ORF">JBS370_LOCUS31617</name>
    <name evidence="2" type="ORF">ZHD862_LOCUS30516</name>
</gene>
<feature type="region of interest" description="Disordered" evidence="1">
    <location>
        <begin position="1"/>
        <end position="28"/>
    </location>
</feature>
<name>A0A815HBV9_9BILA</name>
<dbReference type="Proteomes" id="UP000663864">
    <property type="component" value="Unassembled WGS sequence"/>
</dbReference>
<proteinExistence type="predicted"/>
<accession>A0A815HBV9</accession>
<evidence type="ECO:0000256" key="1">
    <source>
        <dbReference type="SAM" id="MobiDB-lite"/>
    </source>
</evidence>
<dbReference type="AlphaFoldDB" id="A0A815HBV9"/>
<dbReference type="Proteomes" id="UP000663836">
    <property type="component" value="Unassembled WGS sequence"/>
</dbReference>
<dbReference type="EMBL" id="CAJOBD010007905">
    <property type="protein sequence ID" value="CAF4098427.1"/>
    <property type="molecule type" value="Genomic_DNA"/>
</dbReference>
<sequence>MSQVNNRDDDNKRPCTSSSDAYRQCENQSSTNVVQTHSGLIIDNEIELSSEIIKEQLNSIDNIIIQTIIEVPTKDLLHLKEFDSNLFLLSSIKIYSKILQKLFDRALFAKLLNNDVNIVSSDLHVLACSDDNDAYSTCTSLLQPMPAIILVLGSTSCEYALVWKLLQRQNFNILISPDYVDTKQIDLVVSLNKTFYFEEFEACLYERGLHYFECSIDTLTLSVNQLNAKQFMSKNKIPTLDWIHYLNEEDLGKFLNKYPNKEQWIIRATNGNGLINCKT</sequence>
<evidence type="ECO:0000313" key="2">
    <source>
        <dbReference type="EMBL" id="CAF1350130.1"/>
    </source>
</evidence>